<reference evidence="7 8" key="1">
    <citation type="submission" date="2015-11" db="EMBL/GenBank/DDBJ databases">
        <title>Genomic analysis of 38 Legionella species identifies large and diverse effector repertoires.</title>
        <authorList>
            <person name="Burstein D."/>
            <person name="Amaro F."/>
            <person name="Zusman T."/>
            <person name="Lifshitz Z."/>
            <person name="Cohen O."/>
            <person name="Gilbert J.A."/>
            <person name="Pupko T."/>
            <person name="Shuman H.A."/>
            <person name="Segal G."/>
        </authorList>
    </citation>
    <scope>NUCLEOTIDE SEQUENCE [LARGE SCALE GENOMIC DNA]</scope>
    <source>
        <strain evidence="7 8">ATCC 49505</strain>
    </source>
</reference>
<dbReference type="AlphaFoldDB" id="A0A0W0VSL1"/>
<dbReference type="Pfam" id="PF01323">
    <property type="entry name" value="DSBA"/>
    <property type="match status" value="1"/>
</dbReference>
<organism evidence="7 8">
    <name type="scientific">Legionella londiniensis</name>
    <dbReference type="NCBI Taxonomy" id="45068"/>
    <lineage>
        <taxon>Bacteria</taxon>
        <taxon>Pseudomonadati</taxon>
        <taxon>Pseudomonadota</taxon>
        <taxon>Gammaproteobacteria</taxon>
        <taxon>Legionellales</taxon>
        <taxon>Legionellaceae</taxon>
        <taxon>Legionella</taxon>
    </lineage>
</organism>
<dbReference type="EMBL" id="LNYK01000003">
    <property type="protein sequence ID" value="KTD22957.1"/>
    <property type="molecule type" value="Genomic_DNA"/>
</dbReference>
<dbReference type="InterPro" id="IPR013766">
    <property type="entry name" value="Thioredoxin_domain"/>
</dbReference>
<name>A0A0W0VSL1_9GAMM</name>
<proteinExistence type="predicted"/>
<evidence type="ECO:0000256" key="5">
    <source>
        <dbReference type="SAM" id="SignalP"/>
    </source>
</evidence>
<dbReference type="PATRIC" id="fig|45068.5.peg.368"/>
<dbReference type="Gene3D" id="3.40.30.10">
    <property type="entry name" value="Glutaredoxin"/>
    <property type="match status" value="1"/>
</dbReference>
<comment type="caution">
    <text evidence="7">The sequence shown here is derived from an EMBL/GenBank/DDBJ whole genome shotgun (WGS) entry which is preliminary data.</text>
</comment>
<feature type="chain" id="PRO_5006915040" evidence="5">
    <location>
        <begin position="23"/>
        <end position="255"/>
    </location>
</feature>
<dbReference type="GO" id="GO:0016491">
    <property type="term" value="F:oxidoreductase activity"/>
    <property type="evidence" value="ECO:0007669"/>
    <property type="project" value="UniProtKB-KW"/>
</dbReference>
<keyword evidence="4" id="KW-0676">Redox-active center</keyword>
<dbReference type="SUPFAM" id="SSF52833">
    <property type="entry name" value="Thioredoxin-like"/>
    <property type="match status" value="1"/>
</dbReference>
<keyword evidence="2" id="KW-0560">Oxidoreductase</keyword>
<sequence length="255" mass="28377">MKLKPLVIVSAFTAISLSPVFAATNFSAEQKKEVEQIVHDYLVNNPEVLIEASQALQQKQQQNMQEQARDAIRQNADQLFKENLAVAGNPKGNVTLVEFFDYQCIHCKKMKPVISELLKKDKNLRVIYKEFPIFGKSSELASKAALAAALQGKYQQMHDALLSLDKRLNETIIMDTAKSVGLDVNKLKKDMSGEQVKTALEQNRQLAEKMHLMGTPAFIVAATPNGEFKKDSEPAFIPGAASEETLQEMIKQVGQ</sequence>
<evidence type="ECO:0000259" key="6">
    <source>
        <dbReference type="PROSITE" id="PS51352"/>
    </source>
</evidence>
<gene>
    <name evidence="7" type="primary">com1</name>
    <name evidence="7" type="ORF">Llon_0347</name>
</gene>
<evidence type="ECO:0000256" key="3">
    <source>
        <dbReference type="ARBA" id="ARBA00023157"/>
    </source>
</evidence>
<dbReference type="STRING" id="45068.Llon_0347"/>
<evidence type="ECO:0000313" key="7">
    <source>
        <dbReference type="EMBL" id="KTD22957.1"/>
    </source>
</evidence>
<dbReference type="OrthoDB" id="9780340at2"/>
<keyword evidence="1 5" id="KW-0732">Signal</keyword>
<dbReference type="PROSITE" id="PS51352">
    <property type="entry name" value="THIOREDOXIN_2"/>
    <property type="match status" value="1"/>
</dbReference>
<evidence type="ECO:0000313" key="8">
    <source>
        <dbReference type="Proteomes" id="UP000054997"/>
    </source>
</evidence>
<dbReference type="RefSeq" id="WP_083503232.1">
    <property type="nucleotide sequence ID" value="NZ_CAAAHZ010000004.1"/>
</dbReference>
<evidence type="ECO:0000256" key="1">
    <source>
        <dbReference type="ARBA" id="ARBA00022729"/>
    </source>
</evidence>
<dbReference type="Proteomes" id="UP000054997">
    <property type="component" value="Unassembled WGS sequence"/>
</dbReference>
<dbReference type="InterPro" id="IPR001853">
    <property type="entry name" value="DSBA-like_thioredoxin_dom"/>
</dbReference>
<evidence type="ECO:0000256" key="2">
    <source>
        <dbReference type="ARBA" id="ARBA00023002"/>
    </source>
</evidence>
<accession>A0A0W0VSL1</accession>
<dbReference type="InterPro" id="IPR036249">
    <property type="entry name" value="Thioredoxin-like_sf"/>
</dbReference>
<dbReference type="CDD" id="cd03023">
    <property type="entry name" value="DsbA_Com1_like"/>
    <property type="match status" value="1"/>
</dbReference>
<protein>
    <submittedName>
        <fullName evidence="7">27 kDa outer membrane protein</fullName>
    </submittedName>
</protein>
<evidence type="ECO:0000256" key="4">
    <source>
        <dbReference type="ARBA" id="ARBA00023284"/>
    </source>
</evidence>
<dbReference type="Pfam" id="PF18312">
    <property type="entry name" value="ScsC_N"/>
    <property type="match status" value="1"/>
</dbReference>
<feature type="signal peptide" evidence="5">
    <location>
        <begin position="1"/>
        <end position="22"/>
    </location>
</feature>
<feature type="domain" description="Thioredoxin" evidence="6">
    <location>
        <begin position="49"/>
        <end position="255"/>
    </location>
</feature>
<dbReference type="InterPro" id="IPR041205">
    <property type="entry name" value="ScsC_N"/>
</dbReference>
<dbReference type="PANTHER" id="PTHR13887:SF14">
    <property type="entry name" value="DISULFIDE BOND FORMATION PROTEIN D"/>
    <property type="match status" value="1"/>
</dbReference>
<dbReference type="PANTHER" id="PTHR13887">
    <property type="entry name" value="GLUTATHIONE S-TRANSFERASE KAPPA"/>
    <property type="match status" value="1"/>
</dbReference>
<keyword evidence="8" id="KW-1185">Reference proteome</keyword>
<keyword evidence="3" id="KW-1015">Disulfide bond</keyword>